<feature type="compositionally biased region" description="Polar residues" evidence="1">
    <location>
        <begin position="29"/>
        <end position="38"/>
    </location>
</feature>
<name>A0A8H5B0H0_9AGAR</name>
<dbReference type="Gene3D" id="1.25.40.90">
    <property type="match status" value="1"/>
</dbReference>
<dbReference type="PROSITE" id="PS50179">
    <property type="entry name" value="VHS"/>
    <property type="match status" value="1"/>
</dbReference>
<reference evidence="3 4" key="1">
    <citation type="journal article" date="2020" name="ISME J.">
        <title>Uncovering the hidden diversity of litter-decomposition mechanisms in mushroom-forming fungi.</title>
        <authorList>
            <person name="Floudas D."/>
            <person name="Bentzer J."/>
            <person name="Ahren D."/>
            <person name="Johansson T."/>
            <person name="Persson P."/>
            <person name="Tunlid A."/>
        </authorList>
    </citation>
    <scope>NUCLEOTIDE SEQUENCE [LARGE SCALE GENOMIC DNA]</scope>
    <source>
        <strain evidence="3 4">CBS 101986</strain>
    </source>
</reference>
<dbReference type="CDD" id="cd16980">
    <property type="entry name" value="VHS_Lsb5"/>
    <property type="match status" value="1"/>
</dbReference>
<organism evidence="3 4">
    <name type="scientific">Psilocybe cf. subviscida</name>
    <dbReference type="NCBI Taxonomy" id="2480587"/>
    <lineage>
        <taxon>Eukaryota</taxon>
        <taxon>Fungi</taxon>
        <taxon>Dikarya</taxon>
        <taxon>Basidiomycota</taxon>
        <taxon>Agaricomycotina</taxon>
        <taxon>Agaricomycetes</taxon>
        <taxon>Agaricomycetidae</taxon>
        <taxon>Agaricales</taxon>
        <taxon>Agaricineae</taxon>
        <taxon>Strophariaceae</taxon>
        <taxon>Psilocybe</taxon>
    </lineage>
</organism>
<feature type="compositionally biased region" description="Basic and acidic residues" evidence="1">
    <location>
        <begin position="426"/>
        <end position="447"/>
    </location>
</feature>
<dbReference type="InterPro" id="IPR008942">
    <property type="entry name" value="ENTH_VHS"/>
</dbReference>
<dbReference type="GO" id="GO:0006897">
    <property type="term" value="P:endocytosis"/>
    <property type="evidence" value="ECO:0007669"/>
    <property type="project" value="InterPro"/>
</dbReference>
<dbReference type="AlphaFoldDB" id="A0A8H5B0H0"/>
<dbReference type="PANTHER" id="PTHR47789:SF2">
    <property type="entry name" value="VHS DOMAIN-CONTAINING PROTEIN"/>
    <property type="match status" value="1"/>
</dbReference>
<dbReference type="GO" id="GO:0051666">
    <property type="term" value="P:actin cortical patch localization"/>
    <property type="evidence" value="ECO:0007669"/>
    <property type="project" value="TreeGrafter"/>
</dbReference>
<dbReference type="GO" id="GO:0007034">
    <property type="term" value="P:vacuolar transport"/>
    <property type="evidence" value="ECO:0007669"/>
    <property type="project" value="UniProtKB-ARBA"/>
</dbReference>
<dbReference type="Proteomes" id="UP000567179">
    <property type="component" value="Unassembled WGS sequence"/>
</dbReference>
<sequence>MKLFGQHERNASENTSAGLYTTLRRKPVTHNTKSAPQDTQDELQDLFRQKLPPVIAVAEYPTSSDSGHGHSAEKTENRGFWGSNKDKYRDWEREREWERQREQQRKRERERDKEIRPPRQQKDPHRKDALDKDPKELTRMIGYLTATGSEDCNLVLEVCKRASSSESNAKQAIRALRCEFKYGRPLAQLSAARLWMTMLQHSSETFISQSTSRKFLDTVEETIQSSRTSPVVRERLLEVVAAAAYASYTKNDLGFKGLWKRVKPRDQPDEGVPFYTDDAIFTPPASRPEHLSESKVLIIKSTPLSDANNGPSSPPAYVALPTAPTTDPQPRLQPQPESPTQAHKHNSKRSSSAPSHHIITREEDIQRVFRECNTGQGNAALLSQLVALGKPEDLEKQTRMKEFLAKSRSSQEFIFAQIPSGSAGAERSRVGVDNQKTTDDNEAENGHGRKRMSSKNDPVIVTGGKTGALETGERNPPLENVDETTEERLLSALFAADGDLVEALKQHDDLARIAMERKTEERRRREARRALKQQLLTADTAVFVDWAQGVEL</sequence>
<dbReference type="EMBL" id="JAACJJ010000044">
    <property type="protein sequence ID" value="KAF5314434.1"/>
    <property type="molecule type" value="Genomic_DNA"/>
</dbReference>
<comment type="caution">
    <text evidence="3">The sequence shown here is derived from an EMBL/GenBank/DDBJ whole genome shotgun (WGS) entry which is preliminary data.</text>
</comment>
<dbReference type="InterPro" id="IPR045007">
    <property type="entry name" value="LSB5"/>
</dbReference>
<dbReference type="GO" id="GO:0035091">
    <property type="term" value="F:phosphatidylinositol binding"/>
    <property type="evidence" value="ECO:0007669"/>
    <property type="project" value="InterPro"/>
</dbReference>
<feature type="compositionally biased region" description="Basic and acidic residues" evidence="1">
    <location>
        <begin position="67"/>
        <end position="77"/>
    </location>
</feature>
<feature type="compositionally biased region" description="Basic and acidic residues" evidence="1">
    <location>
        <begin position="1"/>
        <end position="11"/>
    </location>
</feature>
<evidence type="ECO:0000313" key="3">
    <source>
        <dbReference type="EMBL" id="KAF5314434.1"/>
    </source>
</evidence>
<dbReference type="PANTHER" id="PTHR47789">
    <property type="entry name" value="LAS SEVENTEEN-BINDING PROTEIN 5"/>
    <property type="match status" value="1"/>
</dbReference>
<feature type="compositionally biased region" description="Basic and acidic residues" evidence="1">
    <location>
        <begin position="84"/>
        <end position="135"/>
    </location>
</feature>
<dbReference type="Pfam" id="PF00790">
    <property type="entry name" value="VHS"/>
    <property type="match status" value="1"/>
</dbReference>
<dbReference type="GO" id="GO:0007015">
    <property type="term" value="P:actin filament organization"/>
    <property type="evidence" value="ECO:0007669"/>
    <property type="project" value="InterPro"/>
</dbReference>
<dbReference type="GO" id="GO:0030479">
    <property type="term" value="C:actin cortical patch"/>
    <property type="evidence" value="ECO:0007669"/>
    <property type="project" value="TreeGrafter"/>
</dbReference>
<keyword evidence="4" id="KW-1185">Reference proteome</keyword>
<protein>
    <recommendedName>
        <fullName evidence="2">VHS domain-containing protein</fullName>
    </recommendedName>
</protein>
<dbReference type="SUPFAM" id="SSF48464">
    <property type="entry name" value="ENTH/VHS domain"/>
    <property type="match status" value="1"/>
</dbReference>
<feature type="region of interest" description="Disordered" evidence="1">
    <location>
        <begin position="266"/>
        <end position="288"/>
    </location>
</feature>
<evidence type="ECO:0000313" key="4">
    <source>
        <dbReference type="Proteomes" id="UP000567179"/>
    </source>
</evidence>
<feature type="domain" description="VHS" evidence="2">
    <location>
        <begin position="149"/>
        <end position="240"/>
    </location>
</feature>
<dbReference type="OrthoDB" id="10255964at2759"/>
<feature type="region of interest" description="Disordered" evidence="1">
    <location>
        <begin position="420"/>
        <end position="479"/>
    </location>
</feature>
<dbReference type="InterPro" id="IPR002014">
    <property type="entry name" value="VHS_dom"/>
</dbReference>
<proteinExistence type="predicted"/>
<feature type="region of interest" description="Disordered" evidence="1">
    <location>
        <begin position="1"/>
        <end position="135"/>
    </location>
</feature>
<feature type="region of interest" description="Disordered" evidence="1">
    <location>
        <begin position="303"/>
        <end position="358"/>
    </location>
</feature>
<evidence type="ECO:0000256" key="1">
    <source>
        <dbReference type="SAM" id="MobiDB-lite"/>
    </source>
</evidence>
<evidence type="ECO:0000259" key="2">
    <source>
        <dbReference type="PROSITE" id="PS50179"/>
    </source>
</evidence>
<dbReference type="GO" id="GO:0043130">
    <property type="term" value="F:ubiquitin binding"/>
    <property type="evidence" value="ECO:0007669"/>
    <property type="project" value="InterPro"/>
</dbReference>
<gene>
    <name evidence="3" type="ORF">D9619_011857</name>
</gene>
<accession>A0A8H5B0H0</accession>